<feature type="domain" description="C2H2-type" evidence="13">
    <location>
        <begin position="982"/>
        <end position="1009"/>
    </location>
</feature>
<evidence type="ECO:0000256" key="11">
    <source>
        <dbReference type="PROSITE-ProRule" id="PRU00042"/>
    </source>
</evidence>
<dbReference type="GO" id="GO:0008270">
    <property type="term" value="F:zinc ion binding"/>
    <property type="evidence" value="ECO:0007669"/>
    <property type="project" value="UniProtKB-KW"/>
</dbReference>
<organism evidence="14 15">
    <name type="scientific">Coturnix japonica</name>
    <name type="common">Japanese quail</name>
    <name type="synonym">Coturnix coturnix japonica</name>
    <dbReference type="NCBI Taxonomy" id="93934"/>
    <lineage>
        <taxon>Eukaryota</taxon>
        <taxon>Metazoa</taxon>
        <taxon>Chordata</taxon>
        <taxon>Craniata</taxon>
        <taxon>Vertebrata</taxon>
        <taxon>Euteleostomi</taxon>
        <taxon>Archelosauria</taxon>
        <taxon>Archosauria</taxon>
        <taxon>Dinosauria</taxon>
        <taxon>Saurischia</taxon>
        <taxon>Theropoda</taxon>
        <taxon>Coelurosauria</taxon>
        <taxon>Aves</taxon>
        <taxon>Neognathae</taxon>
        <taxon>Galloanserae</taxon>
        <taxon>Galliformes</taxon>
        <taxon>Phasianidae</taxon>
        <taxon>Perdicinae</taxon>
        <taxon>Coturnix</taxon>
    </lineage>
</organism>
<dbReference type="FunFam" id="3.30.160.60:FF:001370">
    <property type="entry name" value="Zinc finger protein"/>
    <property type="match status" value="1"/>
</dbReference>
<evidence type="ECO:0000256" key="5">
    <source>
        <dbReference type="ARBA" id="ARBA00022771"/>
    </source>
</evidence>
<reference evidence="14" key="1">
    <citation type="submission" date="2015-11" db="EMBL/GenBank/DDBJ databases">
        <authorList>
            <consortium name="International Coturnix japonica Genome Analysis Consortium"/>
            <person name="Warren W."/>
            <person name="Burt D.W."/>
            <person name="Antin P.B."/>
            <person name="Lanford R."/>
            <person name="Gros J."/>
            <person name="Wilson R.K."/>
        </authorList>
    </citation>
    <scope>NUCLEOTIDE SEQUENCE [LARGE SCALE GENOMIC DNA]</scope>
</reference>
<dbReference type="GeneTree" id="ENSGT00940000161979"/>
<dbReference type="Gene3D" id="3.30.160.60">
    <property type="entry name" value="Classic Zinc Finger"/>
    <property type="match status" value="8"/>
</dbReference>
<dbReference type="GO" id="GO:0043565">
    <property type="term" value="F:sequence-specific DNA binding"/>
    <property type="evidence" value="ECO:0007669"/>
    <property type="project" value="TreeGrafter"/>
</dbReference>
<dbReference type="GO" id="GO:0000981">
    <property type="term" value="F:DNA-binding transcription factor activity, RNA polymerase II-specific"/>
    <property type="evidence" value="ECO:0007669"/>
    <property type="project" value="TreeGrafter"/>
</dbReference>
<reference evidence="14" key="2">
    <citation type="submission" date="2025-08" db="UniProtKB">
        <authorList>
            <consortium name="Ensembl"/>
        </authorList>
    </citation>
    <scope>IDENTIFICATION</scope>
</reference>
<comment type="similarity">
    <text evidence="2">Belongs to the krueppel C2H2-type zinc-finger protein family.</text>
</comment>
<dbReference type="SUPFAM" id="SSF57667">
    <property type="entry name" value="beta-beta-alpha zinc fingers"/>
    <property type="match status" value="6"/>
</dbReference>
<feature type="domain" description="C2H2-type" evidence="13">
    <location>
        <begin position="589"/>
        <end position="616"/>
    </location>
</feature>
<feature type="domain" description="C2H2-type" evidence="13">
    <location>
        <begin position="954"/>
        <end position="981"/>
    </location>
</feature>
<feature type="domain" description="C2H2-type" evidence="13">
    <location>
        <begin position="426"/>
        <end position="454"/>
    </location>
</feature>
<evidence type="ECO:0000256" key="7">
    <source>
        <dbReference type="ARBA" id="ARBA00023015"/>
    </source>
</evidence>
<dbReference type="PROSITE" id="PS00036">
    <property type="entry name" value="BZIP_BASIC"/>
    <property type="match status" value="1"/>
</dbReference>
<feature type="domain" description="C2H2-type" evidence="13">
    <location>
        <begin position="561"/>
        <end position="588"/>
    </location>
</feature>
<feature type="compositionally biased region" description="Basic residues" evidence="12">
    <location>
        <begin position="478"/>
        <end position="496"/>
    </location>
</feature>
<protein>
    <submittedName>
        <fullName evidence="14">Zinc finger protein 845-like</fullName>
    </submittedName>
</protein>
<keyword evidence="9" id="KW-0804">Transcription</keyword>
<sequence length="1157" mass="132201">MTVRSERVTKPAPTSSWAHPFNAGSPRPPLRPMGRRQPRPFLRKLRCVRAQWSRGGRRVLCAGVAVAAGVGLRMAVSVEQAMLEEEVNESEVLEILLPVTVFVLSDDEFLQVQEQAMLVPELMEEKQEVVGSCCLSEGGLRPLCDSEGLDVWEEHSGTANQNGSTQYTEEEWIPESMCNNSKLTISNGISKDEQSHSAAVPTSPCQTELAKMSKVSGRKECNDNDAIPKIPLLCAADSEDRDKTTDHLVLPAVCGDEELSCVPGVLNDESQEKQPQVHEEMGTALEVEDADSLQNGNNDTNGKTNKGSKSEDETPGSVLQHDFKEGPELDSDRFIHRGSTSELQKDGGKPESNASISAVSATPEEHIYKSLTPFSKKRCRRRRIISSRESETKGQQEDLAWLSNSMNIKPLPKASCSTNKRGKIHFNCKFCSSVYKSSALLKRHVYLAHKKKRKHKCSFCKKTFFFAVNLKKHLKLHKTAKLQKERKNRMSARKVRQRTEERKSERKKRESKYEKYFMKMERDFTSLGVPVIFSCKTCYFDSSNPKTFIHHMRAHKERPPYWCPQCDYSSSSLSYLLNHMYWHAGYKLYKCRFCTFFSLYFSSMVKHSYMHAGPKPYSCEYCQSTFTSINGLKRHRRLHVSEETCKVDFGNGRKRTRRSSKSYACDECNVLFYSRGHLNSHKKCHKQHKVSANGYMNQSSEYRKSKRCKIESDSKGCVPVPLSDEDDDLAGGVCKTLVPEIDFVRAGDVQGSKKRCPRRAFTKNSHVRNIAPIFGGRSEVLDLYKMDTVVYKEDPETSHSQIQDTKNSGSYYKPEGMWPSSLSMFKLYKCKHCDYATTVHSSYKQHLKVHTKKGPFVCQECNKTYKTSNRLQRHRQLHVKDEYEVSHYFYADSHLDNHGFHHEMQVGTYPERDFGSSQGFSGVCSMLASETYGEQADTKRDIDDLLSQSQPRFYQCVECEYSTYVLSSLRLHIRTHTGEKPYSCSVCQKEFRTSSHLKRHQVLHCNTEHFKCRKCDYSTNKWLSLKQHLASHAVNESSSADYIYEQNTLPVKTYTCEECGYTTFHSGNFKQHRRIHTGEKPFKCGQCGVAFRTSGHLKRHLLTHVKFHCSSAVNLFLVEAELEMEAPLHACVAVLFCKVRITYILQHEQFSATYFCA</sequence>
<keyword evidence="5 11" id="KW-0863">Zinc-finger</keyword>
<dbReference type="InterPro" id="IPR036236">
    <property type="entry name" value="Znf_C2H2_sf"/>
</dbReference>
<feature type="domain" description="C2H2-type" evidence="13">
    <location>
        <begin position="663"/>
        <end position="690"/>
    </location>
</feature>
<gene>
    <name evidence="14" type="primary">LOC107312446</name>
</gene>
<feature type="compositionally biased region" description="Basic and acidic residues" evidence="12">
    <location>
        <begin position="497"/>
        <end position="507"/>
    </location>
</feature>
<evidence type="ECO:0000313" key="15">
    <source>
        <dbReference type="Proteomes" id="UP000694412"/>
    </source>
</evidence>
<dbReference type="GO" id="GO:0003690">
    <property type="term" value="F:double-stranded DNA binding"/>
    <property type="evidence" value="ECO:0007669"/>
    <property type="project" value="UniProtKB-ARBA"/>
</dbReference>
<dbReference type="PANTHER" id="PTHR24408">
    <property type="entry name" value="ZINC FINGER PROTEIN"/>
    <property type="match status" value="1"/>
</dbReference>
<accession>A0A8C2SQK4</accession>
<dbReference type="PROSITE" id="PS00028">
    <property type="entry name" value="ZINC_FINGER_C2H2_1"/>
    <property type="match status" value="7"/>
</dbReference>
<feature type="compositionally biased region" description="Basic and acidic residues" evidence="12">
    <location>
        <begin position="321"/>
        <end position="335"/>
    </location>
</feature>
<keyword evidence="3" id="KW-0479">Metal-binding</keyword>
<dbReference type="Pfam" id="PF00096">
    <property type="entry name" value="zf-C2H2"/>
    <property type="match status" value="3"/>
</dbReference>
<keyword evidence="15" id="KW-1185">Reference proteome</keyword>
<comment type="subcellular location">
    <subcellularLocation>
        <location evidence="1">Nucleus</location>
    </subcellularLocation>
</comment>
<feature type="region of interest" description="Disordered" evidence="12">
    <location>
        <begin position="1"/>
        <end position="37"/>
    </location>
</feature>
<dbReference type="InterPro" id="IPR013087">
    <property type="entry name" value="Znf_C2H2_type"/>
</dbReference>
<feature type="compositionally biased region" description="Low complexity" evidence="12">
    <location>
        <begin position="295"/>
        <end position="307"/>
    </location>
</feature>
<evidence type="ECO:0000313" key="14">
    <source>
        <dbReference type="Ensembl" id="ENSCJPP00005002324.1"/>
    </source>
</evidence>
<dbReference type="SMART" id="SM00355">
    <property type="entry name" value="ZnF_C2H2"/>
    <property type="match status" value="14"/>
</dbReference>
<feature type="domain" description="C2H2-type" evidence="13">
    <location>
        <begin position="1082"/>
        <end position="1104"/>
    </location>
</feature>
<dbReference type="AlphaFoldDB" id="A0A8C2SQK4"/>
<dbReference type="GO" id="GO:0005634">
    <property type="term" value="C:nucleus"/>
    <property type="evidence" value="ECO:0007669"/>
    <property type="project" value="UniProtKB-SubCell"/>
</dbReference>
<dbReference type="Ensembl" id="ENSCJPT00005004186.1">
    <property type="protein sequence ID" value="ENSCJPP00005002324.1"/>
    <property type="gene ID" value="ENSCJPG00005002519.1"/>
</dbReference>
<evidence type="ECO:0000256" key="10">
    <source>
        <dbReference type="ARBA" id="ARBA00023242"/>
    </source>
</evidence>
<evidence type="ECO:0000256" key="4">
    <source>
        <dbReference type="ARBA" id="ARBA00022737"/>
    </source>
</evidence>
<keyword evidence="8" id="KW-0238">DNA-binding</keyword>
<dbReference type="FunFam" id="3.30.160.60:FF:000100">
    <property type="entry name" value="Zinc finger 45-like"/>
    <property type="match status" value="1"/>
</dbReference>
<name>A0A8C2SQK4_COTJA</name>
<feature type="domain" description="C2H2-type" evidence="13">
    <location>
        <begin position="617"/>
        <end position="644"/>
    </location>
</feature>
<keyword evidence="4" id="KW-0677">Repeat</keyword>
<evidence type="ECO:0000256" key="8">
    <source>
        <dbReference type="ARBA" id="ARBA00023125"/>
    </source>
</evidence>
<evidence type="ECO:0000256" key="3">
    <source>
        <dbReference type="ARBA" id="ARBA00022723"/>
    </source>
</evidence>
<evidence type="ECO:0000256" key="12">
    <source>
        <dbReference type="SAM" id="MobiDB-lite"/>
    </source>
</evidence>
<feature type="region of interest" description="Disordered" evidence="12">
    <location>
        <begin position="478"/>
        <end position="507"/>
    </location>
</feature>
<keyword evidence="7" id="KW-0805">Transcription regulation</keyword>
<evidence type="ECO:0000256" key="2">
    <source>
        <dbReference type="ARBA" id="ARBA00006991"/>
    </source>
</evidence>
<dbReference type="PANTHER" id="PTHR24408:SF61">
    <property type="entry name" value="E3 SUMO-PROTEIN LIGASE ZNF451"/>
    <property type="match status" value="1"/>
</dbReference>
<feature type="domain" description="C2H2-type" evidence="13">
    <location>
        <begin position="856"/>
        <end position="883"/>
    </location>
</feature>
<reference evidence="14" key="3">
    <citation type="submission" date="2025-09" db="UniProtKB">
        <authorList>
            <consortium name="Ensembl"/>
        </authorList>
    </citation>
    <scope>IDENTIFICATION</scope>
</reference>
<dbReference type="Proteomes" id="UP000694412">
    <property type="component" value="Chromosome 3"/>
</dbReference>
<feature type="domain" description="C2H2-type" evidence="13">
    <location>
        <begin position="1054"/>
        <end position="1081"/>
    </location>
</feature>
<feature type="domain" description="C2H2-type" evidence="13">
    <location>
        <begin position="828"/>
        <end position="855"/>
    </location>
</feature>
<dbReference type="FunFam" id="3.30.160.60:FF:000624">
    <property type="entry name" value="zinc finger protein 697"/>
    <property type="match status" value="2"/>
</dbReference>
<evidence type="ECO:0000256" key="9">
    <source>
        <dbReference type="ARBA" id="ARBA00023163"/>
    </source>
</evidence>
<dbReference type="PROSITE" id="PS50157">
    <property type="entry name" value="ZINC_FINGER_C2H2_2"/>
    <property type="match status" value="12"/>
</dbReference>
<keyword evidence="10" id="KW-0539">Nucleus</keyword>
<feature type="domain" description="C2H2-type" evidence="13">
    <location>
        <begin position="455"/>
        <end position="482"/>
    </location>
</feature>
<proteinExistence type="inferred from homology"/>
<feature type="region of interest" description="Disordered" evidence="12">
    <location>
        <begin position="288"/>
        <end position="361"/>
    </location>
</feature>
<evidence type="ECO:0000259" key="13">
    <source>
        <dbReference type="PROSITE" id="PS50157"/>
    </source>
</evidence>
<evidence type="ECO:0000256" key="1">
    <source>
        <dbReference type="ARBA" id="ARBA00004123"/>
    </source>
</evidence>
<evidence type="ECO:0000256" key="6">
    <source>
        <dbReference type="ARBA" id="ARBA00022833"/>
    </source>
</evidence>
<dbReference type="InterPro" id="IPR004827">
    <property type="entry name" value="bZIP"/>
</dbReference>
<keyword evidence="6" id="KW-0862">Zinc</keyword>